<comment type="caution">
    <text evidence="2">The sequence shown here is derived from an EMBL/GenBank/DDBJ whole genome shotgun (WGS) entry which is preliminary data.</text>
</comment>
<evidence type="ECO:0000256" key="1">
    <source>
        <dbReference type="SAM" id="MobiDB-lite"/>
    </source>
</evidence>
<accession>A0A7J8JGX5</accession>
<feature type="region of interest" description="Disordered" evidence="1">
    <location>
        <begin position="1"/>
        <end position="20"/>
    </location>
</feature>
<gene>
    <name evidence="2" type="ORF">HJG63_010374</name>
</gene>
<evidence type="ECO:0000313" key="2">
    <source>
        <dbReference type="EMBL" id="KAF6496146.1"/>
    </source>
</evidence>
<dbReference type="AlphaFoldDB" id="A0A7J8JGX5"/>
<feature type="region of interest" description="Disordered" evidence="1">
    <location>
        <begin position="54"/>
        <end position="81"/>
    </location>
</feature>
<proteinExistence type="predicted"/>
<sequence length="153" mass="16710">MIGGGRRAMKTQASCSKGRKKCRSTNTQSIFLPRPVVFFTCYLILGSLWHEDPRRESVDPQRPPDPPFRQPLDPTVPWLGAGSPSPLPTGLLVLDGEPQRNATSVPGHIFFGAQIKDGHRFLPTTLSVRRTMAQPAWSADSCHHACPEAPAGS</sequence>
<dbReference type="EMBL" id="JACASE010000002">
    <property type="protein sequence ID" value="KAF6496146.1"/>
    <property type="molecule type" value="Genomic_DNA"/>
</dbReference>
<keyword evidence="3" id="KW-1185">Reference proteome</keyword>
<protein>
    <submittedName>
        <fullName evidence="2">Uncharacterized protein</fullName>
    </submittedName>
</protein>
<evidence type="ECO:0000313" key="3">
    <source>
        <dbReference type="Proteomes" id="UP000593571"/>
    </source>
</evidence>
<dbReference type="Proteomes" id="UP000593571">
    <property type="component" value="Unassembled WGS sequence"/>
</dbReference>
<reference evidence="2 3" key="1">
    <citation type="journal article" date="2020" name="Nature">
        <title>Six reference-quality genomes reveal evolution of bat adaptations.</title>
        <authorList>
            <person name="Jebb D."/>
            <person name="Huang Z."/>
            <person name="Pippel M."/>
            <person name="Hughes G.M."/>
            <person name="Lavrichenko K."/>
            <person name="Devanna P."/>
            <person name="Winkler S."/>
            <person name="Jermiin L.S."/>
            <person name="Skirmuntt E.C."/>
            <person name="Katzourakis A."/>
            <person name="Burkitt-Gray L."/>
            <person name="Ray D.A."/>
            <person name="Sullivan K.A.M."/>
            <person name="Roscito J.G."/>
            <person name="Kirilenko B.M."/>
            <person name="Davalos L.M."/>
            <person name="Corthals A.P."/>
            <person name="Power M.L."/>
            <person name="Jones G."/>
            <person name="Ransome R.D."/>
            <person name="Dechmann D.K.N."/>
            <person name="Locatelli A.G."/>
            <person name="Puechmaille S.J."/>
            <person name="Fedrigo O."/>
            <person name="Jarvis E.D."/>
            <person name="Hiller M."/>
            <person name="Vernes S.C."/>
            <person name="Myers E.W."/>
            <person name="Teeling E.C."/>
        </authorList>
    </citation>
    <scope>NUCLEOTIDE SEQUENCE [LARGE SCALE GENOMIC DNA]</scope>
    <source>
        <strain evidence="2">MRouAeg1</strain>
        <tissue evidence="2">Muscle</tissue>
    </source>
</reference>
<name>A0A7J8JGX5_ROUAE</name>
<organism evidence="2 3">
    <name type="scientific">Rousettus aegyptiacus</name>
    <name type="common">Egyptian fruit bat</name>
    <name type="synonym">Pteropus aegyptiacus</name>
    <dbReference type="NCBI Taxonomy" id="9407"/>
    <lineage>
        <taxon>Eukaryota</taxon>
        <taxon>Metazoa</taxon>
        <taxon>Chordata</taxon>
        <taxon>Craniata</taxon>
        <taxon>Vertebrata</taxon>
        <taxon>Euteleostomi</taxon>
        <taxon>Mammalia</taxon>
        <taxon>Eutheria</taxon>
        <taxon>Laurasiatheria</taxon>
        <taxon>Chiroptera</taxon>
        <taxon>Yinpterochiroptera</taxon>
        <taxon>Pteropodoidea</taxon>
        <taxon>Pteropodidae</taxon>
        <taxon>Rousettinae</taxon>
        <taxon>Rousettus</taxon>
    </lineage>
</organism>